<dbReference type="OrthoDB" id="4851244at2759"/>
<dbReference type="EMBL" id="JAATWM020000014">
    <property type="protein sequence ID" value="KAF9877538.1"/>
    <property type="molecule type" value="Genomic_DNA"/>
</dbReference>
<keyword evidence="3" id="KW-1185">Reference proteome</keyword>
<dbReference type="Proteomes" id="UP000781932">
    <property type="component" value="Unassembled WGS sequence"/>
</dbReference>
<gene>
    <name evidence="2" type="ORF">CkaCkLH20_05238</name>
</gene>
<protein>
    <submittedName>
        <fullName evidence="2">Uncharacterized protein</fullName>
    </submittedName>
</protein>
<feature type="region of interest" description="Disordered" evidence="1">
    <location>
        <begin position="84"/>
        <end position="132"/>
    </location>
</feature>
<proteinExistence type="predicted"/>
<comment type="caution">
    <text evidence="2">The sequence shown here is derived from an EMBL/GenBank/DDBJ whole genome shotgun (WGS) entry which is preliminary data.</text>
</comment>
<dbReference type="GeneID" id="62161031"/>
<organism evidence="2 3">
    <name type="scientific">Colletotrichum karsti</name>
    <dbReference type="NCBI Taxonomy" id="1095194"/>
    <lineage>
        <taxon>Eukaryota</taxon>
        <taxon>Fungi</taxon>
        <taxon>Dikarya</taxon>
        <taxon>Ascomycota</taxon>
        <taxon>Pezizomycotina</taxon>
        <taxon>Sordariomycetes</taxon>
        <taxon>Hypocreomycetidae</taxon>
        <taxon>Glomerellales</taxon>
        <taxon>Glomerellaceae</taxon>
        <taxon>Colletotrichum</taxon>
        <taxon>Colletotrichum boninense species complex</taxon>
    </lineage>
</organism>
<evidence type="ECO:0000313" key="3">
    <source>
        <dbReference type="Proteomes" id="UP000781932"/>
    </source>
</evidence>
<sequence length="305" mass="33936">MFIRQRKSQFQKASDESRSCLTFTYLPSQSVYLSLHCNEHANRHCLDFSSSVIDSLRTCSLADLSSSSLDLIHLQAALLTIHQPRPNMASKKSNLGKRQRDRLKKQKAKSVVPTRPDTPESDPVPDEPPVPGLDVTNYSDVSNLAANMGMGGQVKEMVAVDSKGRKLRVVMGGEKVMNEFSKRMDEENEVQGKLDHIAAKFNAARAAAYGAGAKKMSQAEVSKAKKELAEVVDEIGDVLQTDVAYRLLVQGQRKTFYSDRMKLVLHREEPGYKAPSLKREEPLRRAISRIEGKIDAVASRLDGKH</sequence>
<reference evidence="2" key="2">
    <citation type="submission" date="2020-11" db="EMBL/GenBank/DDBJ databases">
        <title>Whole genome sequencing of Colletotrichum sp.</title>
        <authorList>
            <person name="Li H."/>
        </authorList>
    </citation>
    <scope>NUCLEOTIDE SEQUENCE</scope>
    <source>
        <strain evidence="2">CkLH20</strain>
    </source>
</reference>
<dbReference type="AlphaFoldDB" id="A0A9P6I594"/>
<dbReference type="RefSeq" id="XP_038746999.1">
    <property type="nucleotide sequence ID" value="XM_038887957.1"/>
</dbReference>
<name>A0A9P6I594_9PEZI</name>
<evidence type="ECO:0000256" key="1">
    <source>
        <dbReference type="SAM" id="MobiDB-lite"/>
    </source>
</evidence>
<feature type="compositionally biased region" description="Basic residues" evidence="1">
    <location>
        <begin position="94"/>
        <end position="108"/>
    </location>
</feature>
<reference evidence="2" key="1">
    <citation type="submission" date="2020-03" db="EMBL/GenBank/DDBJ databases">
        <authorList>
            <person name="He L."/>
        </authorList>
    </citation>
    <scope>NUCLEOTIDE SEQUENCE</scope>
    <source>
        <strain evidence="2">CkLH20</strain>
    </source>
</reference>
<accession>A0A9P6I594</accession>
<evidence type="ECO:0000313" key="2">
    <source>
        <dbReference type="EMBL" id="KAF9877538.1"/>
    </source>
</evidence>